<feature type="chain" id="PRO_5004049250" description="RxLR effector candidate protein" evidence="1">
    <location>
        <begin position="21"/>
        <end position="158"/>
    </location>
</feature>
<sequence length="158" mass="17224">MDISTFKVVLALAESWGVLAKHGDIPITYVKADKEAHLDICLSVPRDGTCQVTHCASSALRTHARSSSSFARACLRTLQIKDLGHVHKFLDMRAELADDGGCRIDQEEAIRELLRAHGMMDANATKTPIDEECYIVLDDDAILLETTIVSGGPTAKAF</sequence>
<reference evidence="2" key="2">
    <citation type="submission" date="2015-06" db="UniProtKB">
        <authorList>
            <consortium name="EnsemblProtists"/>
        </authorList>
    </citation>
    <scope>IDENTIFICATION</scope>
    <source>
        <strain evidence="2">Emoy2</strain>
    </source>
</reference>
<dbReference type="AlphaFoldDB" id="M4BPA1"/>
<proteinExistence type="predicted"/>
<name>M4BPA1_HYAAE</name>
<accession>M4BPA1</accession>
<dbReference type="EMBL" id="JH598500">
    <property type="status" value="NOT_ANNOTATED_CDS"/>
    <property type="molecule type" value="Genomic_DNA"/>
</dbReference>
<feature type="signal peptide" evidence="1">
    <location>
        <begin position="1"/>
        <end position="20"/>
    </location>
</feature>
<evidence type="ECO:0008006" key="4">
    <source>
        <dbReference type="Google" id="ProtNLM"/>
    </source>
</evidence>
<reference evidence="3" key="1">
    <citation type="journal article" date="2010" name="Science">
        <title>Signatures of adaptation to obligate biotrophy in the Hyaloperonospora arabidopsidis genome.</title>
        <authorList>
            <person name="Baxter L."/>
            <person name="Tripathy S."/>
            <person name="Ishaque N."/>
            <person name="Boot N."/>
            <person name="Cabral A."/>
            <person name="Kemen E."/>
            <person name="Thines M."/>
            <person name="Ah-Fong A."/>
            <person name="Anderson R."/>
            <person name="Badejoko W."/>
            <person name="Bittner-Eddy P."/>
            <person name="Boore J.L."/>
            <person name="Chibucos M.C."/>
            <person name="Coates M."/>
            <person name="Dehal P."/>
            <person name="Delehaunty K."/>
            <person name="Dong S."/>
            <person name="Downton P."/>
            <person name="Dumas B."/>
            <person name="Fabro G."/>
            <person name="Fronick C."/>
            <person name="Fuerstenberg S.I."/>
            <person name="Fulton L."/>
            <person name="Gaulin E."/>
            <person name="Govers F."/>
            <person name="Hughes L."/>
            <person name="Humphray S."/>
            <person name="Jiang R.H."/>
            <person name="Judelson H."/>
            <person name="Kamoun S."/>
            <person name="Kyung K."/>
            <person name="Meijer H."/>
            <person name="Minx P."/>
            <person name="Morris P."/>
            <person name="Nelson J."/>
            <person name="Phuntumart V."/>
            <person name="Qutob D."/>
            <person name="Rehmany A."/>
            <person name="Rougon-Cardoso A."/>
            <person name="Ryden P."/>
            <person name="Torto-Alalibo T."/>
            <person name="Studholme D."/>
            <person name="Wang Y."/>
            <person name="Win J."/>
            <person name="Wood J."/>
            <person name="Clifton S.W."/>
            <person name="Rogers J."/>
            <person name="Van den Ackerveken G."/>
            <person name="Jones J.D."/>
            <person name="McDowell J.M."/>
            <person name="Beynon J."/>
            <person name="Tyler B.M."/>
        </authorList>
    </citation>
    <scope>NUCLEOTIDE SEQUENCE [LARGE SCALE GENOMIC DNA]</scope>
    <source>
        <strain evidence="3">Emoy2</strain>
    </source>
</reference>
<dbReference type="STRING" id="559515.M4BPA1"/>
<dbReference type="VEuPathDB" id="FungiDB:HpaG808240"/>
<evidence type="ECO:0000313" key="3">
    <source>
        <dbReference type="Proteomes" id="UP000011713"/>
    </source>
</evidence>
<evidence type="ECO:0000256" key="1">
    <source>
        <dbReference type="SAM" id="SignalP"/>
    </source>
</evidence>
<organism evidence="2 3">
    <name type="scientific">Hyaloperonospora arabidopsidis (strain Emoy2)</name>
    <name type="common">Downy mildew agent</name>
    <name type="synonym">Peronospora arabidopsidis</name>
    <dbReference type="NCBI Taxonomy" id="559515"/>
    <lineage>
        <taxon>Eukaryota</taxon>
        <taxon>Sar</taxon>
        <taxon>Stramenopiles</taxon>
        <taxon>Oomycota</taxon>
        <taxon>Peronosporomycetes</taxon>
        <taxon>Peronosporales</taxon>
        <taxon>Peronosporaceae</taxon>
        <taxon>Hyaloperonospora</taxon>
    </lineage>
</organism>
<evidence type="ECO:0000313" key="2">
    <source>
        <dbReference type="EnsemblProtists" id="HpaP808240"/>
    </source>
</evidence>
<keyword evidence="1" id="KW-0732">Signal</keyword>
<dbReference type="HOGENOM" id="CLU_1672642_0_0_1"/>
<dbReference type="EnsemblProtists" id="HpaT808240">
    <property type="protein sequence ID" value="HpaP808240"/>
    <property type="gene ID" value="HpaG808240"/>
</dbReference>
<dbReference type="InParanoid" id="M4BPA1"/>
<protein>
    <recommendedName>
        <fullName evidence="4">RxLR effector candidate protein</fullName>
    </recommendedName>
</protein>
<dbReference type="Proteomes" id="UP000011713">
    <property type="component" value="Unassembled WGS sequence"/>
</dbReference>
<keyword evidence="3" id="KW-1185">Reference proteome</keyword>